<dbReference type="InterPro" id="IPR010435">
    <property type="entry name" value="C5a/SBT2-like_Fn3"/>
</dbReference>
<evidence type="ECO:0000256" key="9">
    <source>
        <dbReference type="SAM" id="MobiDB-lite"/>
    </source>
</evidence>
<dbReference type="PROSITE" id="PS00136">
    <property type="entry name" value="SUBTILASE_ASP"/>
    <property type="match status" value="1"/>
</dbReference>
<feature type="active site" description="Charge relay system" evidence="6 7">
    <location>
        <position position="220"/>
    </location>
</feature>
<dbReference type="SUPFAM" id="SSF52743">
    <property type="entry name" value="Subtilisin-like"/>
    <property type="match status" value="1"/>
</dbReference>
<dbReference type="GO" id="GO:0006508">
    <property type="term" value="P:proteolysis"/>
    <property type="evidence" value="ECO:0007669"/>
    <property type="project" value="UniProtKB-KW"/>
</dbReference>
<evidence type="ECO:0000313" key="13">
    <source>
        <dbReference type="Proteomes" id="UP000575397"/>
    </source>
</evidence>
<keyword evidence="4 7" id="KW-0378">Hydrolase</keyword>
<keyword evidence="3" id="KW-0732">Signal</keyword>
<reference evidence="12 13" key="1">
    <citation type="submission" date="2020-04" db="EMBL/GenBank/DDBJ databases">
        <title>Antimicrobial susceptibility and clonality of vaginal-derived multi-drug resistant Mobiluncus isolates in China.</title>
        <authorList>
            <person name="Zhang X."/>
        </authorList>
    </citation>
    <scope>NUCLEOTIDE SEQUENCE [LARGE SCALE GENOMIC DNA]</scope>
    <source>
        <strain evidence="12 13">12</strain>
    </source>
</reference>
<name>A0A7Y0US94_9ACTO</name>
<dbReference type="PANTHER" id="PTHR43806">
    <property type="entry name" value="PEPTIDASE S8"/>
    <property type="match status" value="1"/>
</dbReference>
<dbReference type="InterPro" id="IPR022398">
    <property type="entry name" value="Peptidase_S8_His-AS"/>
</dbReference>
<dbReference type="Proteomes" id="UP000575397">
    <property type="component" value="Unassembled WGS sequence"/>
</dbReference>
<keyword evidence="5 7" id="KW-0720">Serine protease</keyword>
<gene>
    <name evidence="12" type="ORF">HHJ77_02305</name>
</gene>
<evidence type="ECO:0000259" key="11">
    <source>
        <dbReference type="Pfam" id="PF06280"/>
    </source>
</evidence>
<evidence type="ECO:0000313" key="12">
    <source>
        <dbReference type="EMBL" id="NMX02794.1"/>
    </source>
</evidence>
<dbReference type="InterPro" id="IPR050131">
    <property type="entry name" value="Peptidase_S8_subtilisin-like"/>
</dbReference>
<evidence type="ECO:0000256" key="1">
    <source>
        <dbReference type="ARBA" id="ARBA00011073"/>
    </source>
</evidence>
<dbReference type="PRINTS" id="PR00723">
    <property type="entry name" value="SUBTILISIN"/>
</dbReference>
<dbReference type="Pfam" id="PF04122">
    <property type="entry name" value="CW_binding_2"/>
    <property type="match status" value="3"/>
</dbReference>
<proteinExistence type="inferred from homology"/>
<dbReference type="PROSITE" id="PS51892">
    <property type="entry name" value="SUBTILASE"/>
    <property type="match status" value="1"/>
</dbReference>
<dbReference type="GO" id="GO:0016020">
    <property type="term" value="C:membrane"/>
    <property type="evidence" value="ECO:0007669"/>
    <property type="project" value="InterPro"/>
</dbReference>
<dbReference type="InterPro" id="IPR023828">
    <property type="entry name" value="Peptidase_S8_Ser-AS"/>
</dbReference>
<dbReference type="EMBL" id="JABCUS010000004">
    <property type="protein sequence ID" value="NMX02794.1"/>
    <property type="molecule type" value="Genomic_DNA"/>
</dbReference>
<dbReference type="PANTHER" id="PTHR43806:SF65">
    <property type="entry name" value="SERINE PROTEASE APRX"/>
    <property type="match status" value="1"/>
</dbReference>
<dbReference type="InterPro" id="IPR023827">
    <property type="entry name" value="Peptidase_S8_Asp-AS"/>
</dbReference>
<dbReference type="Pfam" id="PF06280">
    <property type="entry name" value="fn3_5"/>
    <property type="match status" value="1"/>
</dbReference>
<dbReference type="Gene3D" id="2.60.40.1710">
    <property type="entry name" value="Subtilisin-like superfamily"/>
    <property type="match status" value="1"/>
</dbReference>
<dbReference type="InterPro" id="IPR015500">
    <property type="entry name" value="Peptidase_S8_subtilisin-rel"/>
</dbReference>
<dbReference type="PROSITE" id="PS00137">
    <property type="entry name" value="SUBTILASE_HIS"/>
    <property type="match status" value="1"/>
</dbReference>
<dbReference type="GO" id="GO:0004252">
    <property type="term" value="F:serine-type endopeptidase activity"/>
    <property type="evidence" value="ECO:0007669"/>
    <property type="project" value="UniProtKB-UniRule"/>
</dbReference>
<feature type="active site" description="Charge relay system" evidence="6 7">
    <location>
        <position position="537"/>
    </location>
</feature>
<evidence type="ECO:0000259" key="10">
    <source>
        <dbReference type="Pfam" id="PF00082"/>
    </source>
</evidence>
<evidence type="ECO:0000256" key="8">
    <source>
        <dbReference type="RuleBase" id="RU003355"/>
    </source>
</evidence>
<organism evidence="12 13">
    <name type="scientific">Mobiluncus mulieris</name>
    <dbReference type="NCBI Taxonomy" id="2052"/>
    <lineage>
        <taxon>Bacteria</taxon>
        <taxon>Bacillati</taxon>
        <taxon>Actinomycetota</taxon>
        <taxon>Actinomycetes</taxon>
        <taxon>Actinomycetales</taxon>
        <taxon>Actinomycetaceae</taxon>
        <taxon>Mobiluncus</taxon>
    </lineage>
</organism>
<feature type="region of interest" description="Disordered" evidence="9">
    <location>
        <begin position="183"/>
        <end position="235"/>
    </location>
</feature>
<comment type="caution">
    <text evidence="12">The sequence shown here is derived from an EMBL/GenBank/DDBJ whole genome shotgun (WGS) entry which is preliminary data.</text>
</comment>
<feature type="compositionally biased region" description="Low complexity" evidence="9">
    <location>
        <begin position="1011"/>
        <end position="1030"/>
    </location>
</feature>
<evidence type="ECO:0000256" key="5">
    <source>
        <dbReference type="ARBA" id="ARBA00022825"/>
    </source>
</evidence>
<dbReference type="InterPro" id="IPR000209">
    <property type="entry name" value="Peptidase_S8/S53_dom"/>
</dbReference>
<dbReference type="RefSeq" id="WP_169762243.1">
    <property type="nucleotide sequence ID" value="NZ_JABCUS010000004.1"/>
</dbReference>
<evidence type="ECO:0000256" key="3">
    <source>
        <dbReference type="ARBA" id="ARBA00022729"/>
    </source>
</evidence>
<dbReference type="PROSITE" id="PS00138">
    <property type="entry name" value="SUBTILASE_SER"/>
    <property type="match status" value="1"/>
</dbReference>
<dbReference type="Pfam" id="PF00082">
    <property type="entry name" value="Peptidase_S8"/>
    <property type="match status" value="1"/>
</dbReference>
<feature type="region of interest" description="Disordered" evidence="9">
    <location>
        <begin position="990"/>
        <end position="1066"/>
    </location>
</feature>
<feature type="domain" description="C5a peptidase/Subtilisin-like protease SBT2-like Fn3-like" evidence="11">
    <location>
        <begin position="639"/>
        <end position="780"/>
    </location>
</feature>
<protein>
    <submittedName>
        <fullName evidence="12">S8 family serine peptidase</fullName>
    </submittedName>
</protein>
<evidence type="ECO:0000256" key="4">
    <source>
        <dbReference type="ARBA" id="ARBA00022801"/>
    </source>
</evidence>
<comment type="similarity">
    <text evidence="1 7 8">Belongs to the peptidase S8 family.</text>
</comment>
<feature type="active site" description="Charge relay system" evidence="6 7">
    <location>
        <position position="147"/>
    </location>
</feature>
<dbReference type="InterPro" id="IPR036852">
    <property type="entry name" value="Peptidase_S8/S53_dom_sf"/>
</dbReference>
<evidence type="ECO:0000256" key="7">
    <source>
        <dbReference type="PROSITE-ProRule" id="PRU01240"/>
    </source>
</evidence>
<accession>A0A7Y0US94</accession>
<dbReference type="Gene3D" id="3.40.50.12090">
    <property type="match status" value="1"/>
</dbReference>
<evidence type="ECO:0000256" key="2">
    <source>
        <dbReference type="ARBA" id="ARBA00022670"/>
    </source>
</evidence>
<feature type="domain" description="Peptidase S8/S53" evidence="10">
    <location>
        <begin position="138"/>
        <end position="574"/>
    </location>
</feature>
<dbReference type="InterPro" id="IPR007253">
    <property type="entry name" value="Cell_wall-bd_2"/>
</dbReference>
<keyword evidence="2 7" id="KW-0645">Protease</keyword>
<dbReference type="Gene3D" id="3.40.50.200">
    <property type="entry name" value="Peptidase S8/S53 domain"/>
    <property type="match status" value="2"/>
</dbReference>
<evidence type="ECO:0000256" key="6">
    <source>
        <dbReference type="PIRSR" id="PIRSR615500-1"/>
    </source>
</evidence>
<sequence length="1349" mass="141878">MVSGKWMVQLRHTRPALASGRSGGNSAASIDGGSAAQAIRNQVQRLRRQVRPQDVKITQVYDTVWNGVAVEATAAGLEQLVRAGSVAKIYPVTLYAAPKPPREVGAKASRENLAQPQMTTSREIIKADILQSKDGLTGKGVKIGIIDSGIDIDHPALGGNGVSGSDTASSNFPNSKVVAGYDFVGDDYNPNESSEKYNPTPKPDNIPDDCSKDTSTSGGHGTHVAGIAAGNPQKDFQGVAPEATLGAYRVFGCEGGTGSDVWVAAMEQAVKDKMDVVNMSIGSSYYNWVSDDDPEVVATKNMITAGITVAISAGNEGEGTSSFTVSKPSVVEEAISVGSVDIAEGFSDPDYTFEFGDVKSRAMMAIFGLDSPYDTIAARPELNKEVELVRCGGVDTGCDLSNLSGKYVFIDSSVSAESNIADAKKAGAAGVIVQYLNPFPLILKQDPGIPVMTVNSLKLSDALKNPSSGLKLRWTGTTKIREGYAPTMSEFSSYGLTGDLRLKPDLSAPGGGILSTYPLNLKVELYEPGLNILSGTSMASPMVAGAAALLKQANPQATPAEIRTALMNTAQPVRIGNITKKEKIEYPDTEVEEIQKTAKEAVPQQGGGLIDLEKALEVIKTGGEKITVTPSLSLGDGATHTQTIEVKNDSSQAVTYNFTADTSPAAVTGTGLVGWKLTGVNTQVSFNPSSLTVQPKQNGSVQVTVTAPTTARDIWPSTAMGPSWYEEVHSGGGTVGTIWTRASKDTPPGYQKGTVPAGSIYGGYVELQDNTGSVVKRVPFAGMTGDYETDRKFLYTDWKESDIYGQTLPWWAEDYTKKKLIPSQDKRLYIEPTLSKLQSCPKGQIRKGVCYPEPYILRKDLPRYRDITANGQVFTLKDKDIPVLRFHLDAPAKDLSVKVYKAKEDGSKDKAAAPYNTIASVPAGVSGNISGFYDIISWDGKLAKGAKSKDFEQVPDGKYVLELTVTKGMGQASNNQNTETYLSPMFEINSQATPEPEPTETNAPTPEPEPTETNAPTPTPTETSRPNNSGGWSGSGSGGSSSSSNSDKKPDAKQPGDAGVSATDRLAGNTRVETAVAIAKQAFPRGAKSVYLASATSTADALAAGVLTNGPVVLNQKDGLSPATKSYLKQLKAQGLTTVYLLGGTALLSEQTQSEIQALGLSVARIAGANRAETAVLIVKHQYPQGFSKAYITDGYGRDGKGSPDAVVAGALTDGPLLFGSRHAPLTESTRQLLAGKTVVQLGGNALMGVTPNSTLVGKDRYATAAAVAHAALNDRNRGKVYLANGVNFVDAVAGGSLTDGTVLLTKKDTLPAATCQALKDLKVRTVKSLGGAGAVSDAVLKAAKVCLK</sequence>